<evidence type="ECO:0008006" key="9">
    <source>
        <dbReference type="Google" id="ProtNLM"/>
    </source>
</evidence>
<keyword evidence="6" id="KW-0961">Cell wall biogenesis/degradation</keyword>
<feature type="region of interest" description="Disordered" evidence="7">
    <location>
        <begin position="307"/>
        <end position="328"/>
    </location>
</feature>
<gene>
    <name evidence="8" type="ORF">METZ01_LOCUS41424</name>
</gene>
<keyword evidence="5" id="KW-0456">Lyase</keyword>
<evidence type="ECO:0000256" key="4">
    <source>
        <dbReference type="ARBA" id="ARBA00023136"/>
    </source>
</evidence>
<organism evidence="8">
    <name type="scientific">marine metagenome</name>
    <dbReference type="NCBI Taxonomy" id="408172"/>
    <lineage>
        <taxon>unclassified sequences</taxon>
        <taxon>metagenomes</taxon>
        <taxon>ecological metagenomes</taxon>
    </lineage>
</organism>
<dbReference type="Pfam" id="PF02618">
    <property type="entry name" value="YceG"/>
    <property type="match status" value="1"/>
</dbReference>
<dbReference type="InterPro" id="IPR003770">
    <property type="entry name" value="MLTG-like"/>
</dbReference>
<dbReference type="NCBIfam" id="TIGR00247">
    <property type="entry name" value="endolytic transglycosylase MltG"/>
    <property type="match status" value="1"/>
</dbReference>
<dbReference type="CDD" id="cd08010">
    <property type="entry name" value="MltG_like"/>
    <property type="match status" value="1"/>
</dbReference>
<reference evidence="8" key="1">
    <citation type="submission" date="2018-05" db="EMBL/GenBank/DDBJ databases">
        <authorList>
            <person name="Lanie J.A."/>
            <person name="Ng W.-L."/>
            <person name="Kazmierczak K.M."/>
            <person name="Andrzejewski T.M."/>
            <person name="Davidsen T.M."/>
            <person name="Wayne K.J."/>
            <person name="Tettelin H."/>
            <person name="Glass J.I."/>
            <person name="Rusch D."/>
            <person name="Podicherti R."/>
            <person name="Tsui H.-C.T."/>
            <person name="Winkler M.E."/>
        </authorList>
    </citation>
    <scope>NUCLEOTIDE SEQUENCE</scope>
</reference>
<dbReference type="Gene3D" id="3.30.160.60">
    <property type="entry name" value="Classic Zinc Finger"/>
    <property type="match status" value="1"/>
</dbReference>
<dbReference type="AlphaFoldDB" id="A0A381RAA3"/>
<evidence type="ECO:0000256" key="2">
    <source>
        <dbReference type="ARBA" id="ARBA00022692"/>
    </source>
</evidence>
<name>A0A381RAA3_9ZZZZ</name>
<dbReference type="GO" id="GO:0016829">
    <property type="term" value="F:lyase activity"/>
    <property type="evidence" value="ECO:0007669"/>
    <property type="project" value="UniProtKB-KW"/>
</dbReference>
<evidence type="ECO:0000256" key="3">
    <source>
        <dbReference type="ARBA" id="ARBA00022989"/>
    </source>
</evidence>
<evidence type="ECO:0000256" key="1">
    <source>
        <dbReference type="ARBA" id="ARBA00022475"/>
    </source>
</evidence>
<dbReference type="PANTHER" id="PTHR30518:SF2">
    <property type="entry name" value="ENDOLYTIC MUREIN TRANSGLYCOSYLASE"/>
    <property type="match status" value="1"/>
</dbReference>
<keyword evidence="4" id="KW-0472">Membrane</keyword>
<feature type="compositionally biased region" description="Basic and acidic residues" evidence="7">
    <location>
        <begin position="307"/>
        <end position="317"/>
    </location>
</feature>
<keyword evidence="3" id="KW-1133">Transmembrane helix</keyword>
<evidence type="ECO:0000313" key="8">
    <source>
        <dbReference type="EMBL" id="SUZ88570.1"/>
    </source>
</evidence>
<proteinExistence type="inferred from homology"/>
<dbReference type="Gene3D" id="3.30.1490.480">
    <property type="entry name" value="Endolytic murein transglycosylase"/>
    <property type="match status" value="1"/>
</dbReference>
<protein>
    <recommendedName>
        <fullName evidence="9">Endolytic murein transglycosylase</fullName>
    </recommendedName>
</protein>
<dbReference type="EMBL" id="UINC01001777">
    <property type="protein sequence ID" value="SUZ88570.1"/>
    <property type="molecule type" value="Genomic_DNA"/>
</dbReference>
<evidence type="ECO:0000256" key="6">
    <source>
        <dbReference type="ARBA" id="ARBA00023316"/>
    </source>
</evidence>
<sequence>MSSIMLVCLMSCGTDPDSLLEVTVPSGSTLTEVADTLVSRGLLGARAPFKLYARIRGDDRRIKSGRYELQKGSRWRDILEKLTKGEVMTIPMTVPEGFRLLQIAPRISEITGVTQDSVLSVINNSDHLASLEIPGPNAEGYLFPDTYRFAPGVSVESVLKAMTDRYHSTWSEARRVQLEELDMTENELVTMASIIQAEARHNGEMPRISSVYHNRLREGWLLQADPTVLFALGGPRSRLLYAAIDSVADHPYNTYSQPGLPPGPICSPGDLALAAALNPAQEDFMYFVARPDGSHVFTRTLVEHNRAKLEAQRERDQIGSNGHPEPSH</sequence>
<accession>A0A381RAA3</accession>
<keyword evidence="1" id="KW-1003">Cell membrane</keyword>
<dbReference type="HAMAP" id="MF_02065">
    <property type="entry name" value="MltG"/>
    <property type="match status" value="1"/>
</dbReference>
<dbReference type="GO" id="GO:0071555">
    <property type="term" value="P:cell wall organization"/>
    <property type="evidence" value="ECO:0007669"/>
    <property type="project" value="UniProtKB-KW"/>
</dbReference>
<evidence type="ECO:0000256" key="7">
    <source>
        <dbReference type="SAM" id="MobiDB-lite"/>
    </source>
</evidence>
<keyword evidence="2" id="KW-0812">Transmembrane</keyword>
<evidence type="ECO:0000256" key="5">
    <source>
        <dbReference type="ARBA" id="ARBA00023239"/>
    </source>
</evidence>
<dbReference type="PANTHER" id="PTHR30518">
    <property type="entry name" value="ENDOLYTIC MUREIN TRANSGLYCOSYLASE"/>
    <property type="match status" value="1"/>
</dbReference>